<dbReference type="InterPro" id="IPR050300">
    <property type="entry name" value="GDXG_lipolytic_enzyme"/>
</dbReference>
<evidence type="ECO:0000256" key="1">
    <source>
        <dbReference type="ARBA" id="ARBA00010515"/>
    </source>
</evidence>
<sequence>MTDYQALIDNETWTFIEQTLACYPPGQADNSIARRRETYDRMCRAFFSPYPDGVSAESKHVSVKGHPLHIRRYRAMRYDPHAVVLYYHGGGFTFGSLESHDDICAEICSRTGYEVVSVDYRLAPEHRHPAAFDDALAFFEWAADAYDLPIVLAGDSAGGNLAAVVSHRSRGHRKAPIGQMLIYPALGGDESRGSYVAHAHAPLLSLRDIHFYKDVRSGGSDFSRDPTYMPLTDTDYAGLPPTIAITAQCDPLSSDGETYCSRIVAAHGKGWWHEETGLVHGFLRARHIAPRARDGFTRIVDGIRSLGRKEWSHPLMAPEVVSSARAYPQIAVHSVD</sequence>
<dbReference type="InterPro" id="IPR013094">
    <property type="entry name" value="AB_hydrolase_3"/>
</dbReference>
<dbReference type="PROSITE" id="PS01174">
    <property type="entry name" value="LIPASE_GDXG_SER"/>
    <property type="match status" value="1"/>
</dbReference>
<comment type="similarity">
    <text evidence="1">Belongs to the 'GDXG' lipolytic enzyme family.</text>
</comment>
<dbReference type="SUPFAM" id="SSF53474">
    <property type="entry name" value="alpha/beta-Hydrolases"/>
    <property type="match status" value="1"/>
</dbReference>
<dbReference type="AlphaFoldDB" id="A0A937CPN6"/>
<evidence type="ECO:0000313" key="5">
    <source>
        <dbReference type="EMBL" id="MBL0375126.1"/>
    </source>
</evidence>
<dbReference type="GO" id="GO:0016787">
    <property type="term" value="F:hydrolase activity"/>
    <property type="evidence" value="ECO:0007669"/>
    <property type="project" value="UniProtKB-KW"/>
</dbReference>
<gene>
    <name evidence="5" type="ORF">JJB09_24225</name>
</gene>
<comment type="caution">
    <text evidence="5">The sequence shown here is derived from an EMBL/GenBank/DDBJ whole genome shotgun (WGS) entry which is preliminary data.</text>
</comment>
<dbReference type="EMBL" id="JAEQNC010000019">
    <property type="protein sequence ID" value="MBL0375126.1"/>
    <property type="molecule type" value="Genomic_DNA"/>
</dbReference>
<feature type="active site" evidence="3">
    <location>
        <position position="156"/>
    </location>
</feature>
<protein>
    <submittedName>
        <fullName evidence="5">Alpha/beta hydrolase</fullName>
    </submittedName>
</protein>
<dbReference type="Pfam" id="PF07859">
    <property type="entry name" value="Abhydrolase_3"/>
    <property type="match status" value="1"/>
</dbReference>
<keyword evidence="6" id="KW-1185">Reference proteome</keyword>
<dbReference type="Proteomes" id="UP000633219">
    <property type="component" value="Unassembled WGS sequence"/>
</dbReference>
<feature type="domain" description="Alpha/beta hydrolase fold-3" evidence="4">
    <location>
        <begin position="84"/>
        <end position="283"/>
    </location>
</feature>
<accession>A0A937CPN6</accession>
<dbReference type="InterPro" id="IPR033140">
    <property type="entry name" value="Lipase_GDXG_put_SER_AS"/>
</dbReference>
<keyword evidence="2 5" id="KW-0378">Hydrolase</keyword>
<evidence type="ECO:0000256" key="2">
    <source>
        <dbReference type="ARBA" id="ARBA00022801"/>
    </source>
</evidence>
<dbReference type="PANTHER" id="PTHR48081">
    <property type="entry name" value="AB HYDROLASE SUPERFAMILY PROTEIN C4A8.06C"/>
    <property type="match status" value="1"/>
</dbReference>
<dbReference type="PANTHER" id="PTHR48081:SF8">
    <property type="entry name" value="ALPHA_BETA HYDROLASE FOLD-3 DOMAIN-CONTAINING PROTEIN-RELATED"/>
    <property type="match status" value="1"/>
</dbReference>
<organism evidence="5 6">
    <name type="scientific">Rhizobium setariae</name>
    <dbReference type="NCBI Taxonomy" id="2801340"/>
    <lineage>
        <taxon>Bacteria</taxon>
        <taxon>Pseudomonadati</taxon>
        <taxon>Pseudomonadota</taxon>
        <taxon>Alphaproteobacteria</taxon>
        <taxon>Hyphomicrobiales</taxon>
        <taxon>Rhizobiaceae</taxon>
        <taxon>Rhizobium/Agrobacterium group</taxon>
        <taxon>Rhizobium</taxon>
    </lineage>
</organism>
<dbReference type="RefSeq" id="WP_201663676.1">
    <property type="nucleotide sequence ID" value="NZ_JAEQNC010000019.1"/>
</dbReference>
<name>A0A937CPN6_9HYPH</name>
<evidence type="ECO:0000259" key="4">
    <source>
        <dbReference type="Pfam" id="PF07859"/>
    </source>
</evidence>
<evidence type="ECO:0000256" key="3">
    <source>
        <dbReference type="PROSITE-ProRule" id="PRU10038"/>
    </source>
</evidence>
<dbReference type="Gene3D" id="3.40.50.1820">
    <property type="entry name" value="alpha/beta hydrolase"/>
    <property type="match status" value="1"/>
</dbReference>
<evidence type="ECO:0000313" key="6">
    <source>
        <dbReference type="Proteomes" id="UP000633219"/>
    </source>
</evidence>
<proteinExistence type="inferred from homology"/>
<dbReference type="InterPro" id="IPR029058">
    <property type="entry name" value="AB_hydrolase_fold"/>
</dbReference>
<reference evidence="5" key="1">
    <citation type="submission" date="2021-01" db="EMBL/GenBank/DDBJ databases">
        <title>Rhizobium sp. strain KVB221 16S ribosomal RNA gene Genome sequencing and assembly.</title>
        <authorList>
            <person name="Kang M."/>
        </authorList>
    </citation>
    <scope>NUCLEOTIDE SEQUENCE</scope>
    <source>
        <strain evidence="5">KVB221</strain>
    </source>
</reference>